<dbReference type="Proteomes" id="UP000800092">
    <property type="component" value="Unassembled WGS sequence"/>
</dbReference>
<feature type="compositionally biased region" description="Polar residues" evidence="1">
    <location>
        <begin position="467"/>
        <end position="489"/>
    </location>
</feature>
<feature type="region of interest" description="Disordered" evidence="1">
    <location>
        <begin position="287"/>
        <end position="319"/>
    </location>
</feature>
<feature type="region of interest" description="Disordered" evidence="1">
    <location>
        <begin position="554"/>
        <end position="694"/>
    </location>
</feature>
<evidence type="ECO:0000313" key="3">
    <source>
        <dbReference type="EMBL" id="KAF2238002.1"/>
    </source>
</evidence>
<sequence>MAFPSQRGDSEVNDRGSTVFWKSRRSDIYPEATQMETQQAPPQMLFPGYSESGGQINWQQLQQPQAQNEYGDFVLGLQPPHSSSNSHLMQSPSAFQDRRSSAGLISDYGFPDLSNQASPAYLDDQLDESFGPRLVLDDDGSTPNPDATSHPISTSNLSWNSSFDGKYRGNTQLLSPELTGTSSPASGTGEHAFAPPMPISSTEPNLVSGPPVLTPPIASLPPYTHGITHHYSPAASASPANQQTSQLQEDTAQLTSPYHVSNYGDMTLSEDQTQYVPYTEIMGPQVSQAQAGQVSNSGSQNRTTRKRSSPNTTNGQSAAAYTVERSIDGSWIPNESTGQSGVAPESRGKISNAVVPTIQEQEQQRFLDERNADVEEWLSSNEVEKSIATDRSQLAPPAKENKLRRRAKSTGDPYTYEQEDFDDDSHIPGPGIKIQEQSDLEDDADRSSFSADKDDSPPADIDASVEVQRSPSPSPPNYQEQSRRYNSLPWNDGPKDSTYTGERYQPATSNAAMMKFYQRSRDIETASRSATIGSRRRSDTDLESIASIPIGVASSARGKSAARSKAEAQKSSGLFTNLIAKRPNSSLLKRKSTNSMTPNQNQPRPENQSQNSDTRLQAPKLNVNTRRPRSPRIDTNTGGTRSPHEPSSAVSSSSLTPWTQAKNIVLHRSRSKSDISRSPGLTDLMTQHGGPPMLKLASPGNELEHLQSLSLDPEADDADFDTSIEPSQTNSVAMNMDVRFERIVPTFEGFKSHVLSLNPRLAPYLADRIATEQVRRYKKLLDARTEHAKYVKGRKCSSGDRCFDLGGSSKLLPLRTNNKNTATTTAGFQVLTSPISEDDRDNANSNDGLIVPAQFPSGIPLPPVERLPAEFECPLCFKVKAFIKPSDWTKHVHEDVSPFTCTFELCTETKSFKRKADWVRHENERHRHLESWNCNHQDCTHSCHRKDNFVQHLVREHALPEPKVRTGKSVSGVVPAGPIQVGGRYYKDIWELIDSCKQDTTKSAEEEACCFCGNICSSWKKLTVHLAKHLEQISLPVLGLLEQSRAGGGRGSVANPPSTQNFGLPQQIDFRPPPAVRVPSQNWMRQGLSPAESGFPLHVDTKPDVGLAVQAPLVPSSTSAHTYPPVQLHHQVTGGAQGFFPNQPSIYTGNGLNAAIARQYSPHPLQTGYSHPSSDAQPGAFSISNAVAAGSGQQSFVTSPLDASDFGEGALGGHHTHSSTYPGS</sequence>
<feature type="region of interest" description="Disordered" evidence="1">
    <location>
        <begin position="1"/>
        <end position="213"/>
    </location>
</feature>
<organism evidence="3 4">
    <name type="scientific">Viridothelium virens</name>
    <name type="common">Speckled blister lichen</name>
    <name type="synonym">Trypethelium virens</name>
    <dbReference type="NCBI Taxonomy" id="1048519"/>
    <lineage>
        <taxon>Eukaryota</taxon>
        <taxon>Fungi</taxon>
        <taxon>Dikarya</taxon>
        <taxon>Ascomycota</taxon>
        <taxon>Pezizomycotina</taxon>
        <taxon>Dothideomycetes</taxon>
        <taxon>Dothideomycetes incertae sedis</taxon>
        <taxon>Trypetheliales</taxon>
        <taxon>Trypetheliaceae</taxon>
        <taxon>Viridothelium</taxon>
    </lineage>
</organism>
<dbReference type="AlphaFoldDB" id="A0A6A6HJF6"/>
<proteinExistence type="predicted"/>
<dbReference type="InterPro" id="IPR013087">
    <property type="entry name" value="Znf_C2H2_type"/>
</dbReference>
<feature type="domain" description="C2H2-type" evidence="2">
    <location>
        <begin position="934"/>
        <end position="957"/>
    </location>
</feature>
<accession>A0A6A6HJF6</accession>
<feature type="compositionally biased region" description="Low complexity" evidence="1">
    <location>
        <begin position="554"/>
        <end position="563"/>
    </location>
</feature>
<dbReference type="EMBL" id="ML991777">
    <property type="protein sequence ID" value="KAF2238002.1"/>
    <property type="molecule type" value="Genomic_DNA"/>
</dbReference>
<dbReference type="PANTHER" id="PTHR35391:SF3">
    <property type="entry name" value="FINGER DOMAIN PROTEIN, PUTATIVE (AFU_ORTHOLOGUE AFUA_8G04300)-RELATED"/>
    <property type="match status" value="1"/>
</dbReference>
<dbReference type="Pfam" id="PF26082">
    <property type="entry name" value="zf-C2H2_AcuF"/>
    <property type="match status" value="1"/>
</dbReference>
<evidence type="ECO:0000256" key="1">
    <source>
        <dbReference type="SAM" id="MobiDB-lite"/>
    </source>
</evidence>
<feature type="compositionally biased region" description="Polar residues" evidence="1">
    <location>
        <begin position="287"/>
        <end position="302"/>
    </location>
</feature>
<dbReference type="InterPro" id="IPR058925">
    <property type="entry name" value="zf-C2H2_AcuF"/>
</dbReference>
<feature type="region of interest" description="Disordered" evidence="1">
    <location>
        <begin position="329"/>
        <end position="348"/>
    </location>
</feature>
<gene>
    <name evidence="3" type="ORF">EV356DRAFT_519637</name>
</gene>
<keyword evidence="4" id="KW-1185">Reference proteome</keyword>
<feature type="compositionally biased region" description="Low complexity" evidence="1">
    <location>
        <begin position="55"/>
        <end position="67"/>
    </location>
</feature>
<reference evidence="3" key="1">
    <citation type="journal article" date="2020" name="Stud. Mycol.">
        <title>101 Dothideomycetes genomes: a test case for predicting lifestyles and emergence of pathogens.</title>
        <authorList>
            <person name="Haridas S."/>
            <person name="Albert R."/>
            <person name="Binder M."/>
            <person name="Bloem J."/>
            <person name="Labutti K."/>
            <person name="Salamov A."/>
            <person name="Andreopoulos B."/>
            <person name="Baker S."/>
            <person name="Barry K."/>
            <person name="Bills G."/>
            <person name="Bluhm B."/>
            <person name="Cannon C."/>
            <person name="Castanera R."/>
            <person name="Culley D."/>
            <person name="Daum C."/>
            <person name="Ezra D."/>
            <person name="Gonzalez J."/>
            <person name="Henrissat B."/>
            <person name="Kuo A."/>
            <person name="Liang C."/>
            <person name="Lipzen A."/>
            <person name="Lutzoni F."/>
            <person name="Magnuson J."/>
            <person name="Mondo S."/>
            <person name="Nolan M."/>
            <person name="Ohm R."/>
            <person name="Pangilinan J."/>
            <person name="Park H.-J."/>
            <person name="Ramirez L."/>
            <person name="Alfaro M."/>
            <person name="Sun H."/>
            <person name="Tritt A."/>
            <person name="Yoshinaga Y."/>
            <person name="Zwiers L.-H."/>
            <person name="Turgeon B."/>
            <person name="Goodwin S."/>
            <person name="Spatafora J."/>
            <person name="Crous P."/>
            <person name="Grigoriev I."/>
        </authorList>
    </citation>
    <scope>NUCLEOTIDE SEQUENCE</scope>
    <source>
        <strain evidence="3">Tuck. ex Michener</strain>
    </source>
</reference>
<dbReference type="PANTHER" id="PTHR35391">
    <property type="entry name" value="C2H2-TYPE DOMAIN-CONTAINING PROTEIN-RELATED"/>
    <property type="match status" value="1"/>
</dbReference>
<dbReference type="PROSITE" id="PS00028">
    <property type="entry name" value="ZINC_FINGER_C2H2_1"/>
    <property type="match status" value="1"/>
</dbReference>
<evidence type="ECO:0000313" key="4">
    <source>
        <dbReference type="Proteomes" id="UP000800092"/>
    </source>
</evidence>
<feature type="compositionally biased region" description="Polar residues" evidence="1">
    <location>
        <begin position="141"/>
        <end position="186"/>
    </location>
</feature>
<name>A0A6A6HJF6_VIRVR</name>
<feature type="compositionally biased region" description="Polar residues" evidence="1">
    <location>
        <begin position="80"/>
        <end position="94"/>
    </location>
</feature>
<dbReference type="OrthoDB" id="5315052at2759"/>
<protein>
    <recommendedName>
        <fullName evidence="2">C2H2-type domain-containing protein</fullName>
    </recommendedName>
</protein>
<feature type="compositionally biased region" description="Polar residues" evidence="1">
    <location>
        <begin position="583"/>
        <end position="615"/>
    </location>
</feature>
<evidence type="ECO:0000259" key="2">
    <source>
        <dbReference type="PROSITE" id="PS00028"/>
    </source>
</evidence>
<dbReference type="SMART" id="SM00355">
    <property type="entry name" value="ZnF_C2H2"/>
    <property type="match status" value="3"/>
</dbReference>
<feature type="compositionally biased region" description="Low complexity" evidence="1">
    <location>
        <begin position="645"/>
        <end position="657"/>
    </location>
</feature>
<feature type="compositionally biased region" description="Polar residues" evidence="1">
    <location>
        <begin position="309"/>
        <end position="319"/>
    </location>
</feature>
<feature type="region of interest" description="Disordered" evidence="1">
    <location>
        <begin position="385"/>
        <end position="503"/>
    </location>
</feature>